<dbReference type="EMBL" id="BAAALS010000026">
    <property type="protein sequence ID" value="GAA1769041.1"/>
    <property type="molecule type" value="Genomic_DNA"/>
</dbReference>
<evidence type="ECO:0000313" key="2">
    <source>
        <dbReference type="Proteomes" id="UP001500655"/>
    </source>
</evidence>
<proteinExistence type="predicted"/>
<protein>
    <submittedName>
        <fullName evidence="1">DUF1876 domain-containing protein</fullName>
    </submittedName>
</protein>
<dbReference type="Gene3D" id="3.30.160.240">
    <property type="entry name" value="Rv1738"/>
    <property type="match status" value="1"/>
</dbReference>
<evidence type="ECO:0000313" key="1">
    <source>
        <dbReference type="EMBL" id="GAA1769041.1"/>
    </source>
</evidence>
<sequence length="100" mass="10875">MGPNGRGPTMTTAMMTKTWTVEMRFEEDADHCHAMAMVRTASGEELRGHGSARRNPVDRPVARIGEEVAGARALSNLAHELLEYAAAEIESNVRRGDPAV</sequence>
<dbReference type="InterPro" id="IPR038070">
    <property type="entry name" value="Rv2632c-like_sf"/>
</dbReference>
<keyword evidence="2" id="KW-1185">Reference proteome</keyword>
<organism evidence="1 2">
    <name type="scientific">Luedemannella helvata</name>
    <dbReference type="NCBI Taxonomy" id="349315"/>
    <lineage>
        <taxon>Bacteria</taxon>
        <taxon>Bacillati</taxon>
        <taxon>Actinomycetota</taxon>
        <taxon>Actinomycetes</taxon>
        <taxon>Micromonosporales</taxon>
        <taxon>Micromonosporaceae</taxon>
        <taxon>Luedemannella</taxon>
    </lineage>
</organism>
<dbReference type="SUPFAM" id="SSF143212">
    <property type="entry name" value="Rv2632c-like"/>
    <property type="match status" value="1"/>
</dbReference>
<dbReference type="Proteomes" id="UP001500655">
    <property type="component" value="Unassembled WGS sequence"/>
</dbReference>
<name>A0ABN2L0J4_9ACTN</name>
<accession>A0ABN2L0J4</accession>
<comment type="caution">
    <text evidence="1">The sequence shown here is derived from an EMBL/GenBank/DDBJ whole genome shotgun (WGS) entry which is preliminary data.</text>
</comment>
<gene>
    <name evidence="1" type="ORF">GCM10009681_45470</name>
</gene>
<dbReference type="InterPro" id="IPR015057">
    <property type="entry name" value="Rv2632c-like"/>
</dbReference>
<dbReference type="Pfam" id="PF08962">
    <property type="entry name" value="Rv2632c-like"/>
    <property type="match status" value="1"/>
</dbReference>
<reference evidence="1 2" key="1">
    <citation type="journal article" date="2019" name="Int. J. Syst. Evol. Microbiol.">
        <title>The Global Catalogue of Microorganisms (GCM) 10K type strain sequencing project: providing services to taxonomists for standard genome sequencing and annotation.</title>
        <authorList>
            <consortium name="The Broad Institute Genomics Platform"/>
            <consortium name="The Broad Institute Genome Sequencing Center for Infectious Disease"/>
            <person name="Wu L."/>
            <person name="Ma J."/>
        </authorList>
    </citation>
    <scope>NUCLEOTIDE SEQUENCE [LARGE SCALE GENOMIC DNA]</scope>
    <source>
        <strain evidence="1 2">JCM 13249</strain>
    </source>
</reference>